<evidence type="ECO:0000256" key="1">
    <source>
        <dbReference type="ARBA" id="ARBA00022729"/>
    </source>
</evidence>
<evidence type="ECO:0000313" key="4">
    <source>
        <dbReference type="Proteomes" id="UP000229681"/>
    </source>
</evidence>
<dbReference type="SUPFAM" id="SSF53850">
    <property type="entry name" value="Periplasmic binding protein-like II"/>
    <property type="match status" value="1"/>
</dbReference>
<accession>A0A2M8PGB3</accession>
<reference evidence="3 4" key="1">
    <citation type="submission" date="2017-11" db="EMBL/GenBank/DDBJ databases">
        <title>Evolution of Phototrophy in the Chloroflexi Phylum Driven by Horizontal Gene Transfer.</title>
        <authorList>
            <person name="Ward L.M."/>
            <person name="Hemp J."/>
            <person name="Shih P.M."/>
            <person name="Mcglynn S.E."/>
            <person name="Fischer W."/>
        </authorList>
    </citation>
    <scope>NUCLEOTIDE SEQUENCE [LARGE SCALE GENOMIC DNA]</scope>
    <source>
        <strain evidence="3">JP3_13</strain>
    </source>
</reference>
<protein>
    <recommendedName>
        <fullName evidence="2">Solute-binding protein family 3/N-terminal domain-containing protein</fullName>
    </recommendedName>
</protein>
<dbReference type="PANTHER" id="PTHR35936">
    <property type="entry name" value="MEMBRANE-BOUND LYTIC MUREIN TRANSGLYCOSYLASE F"/>
    <property type="match status" value="1"/>
</dbReference>
<evidence type="ECO:0000259" key="2">
    <source>
        <dbReference type="SMART" id="SM00062"/>
    </source>
</evidence>
<sequence>MRGYPTRNALFFHTLRRLVASICCIFLFVQAVRYGRYHFRPDLSWQRVQARGVLIVGMDTSYHPFAIMQGESISGLDVDIALEVARRLGLRMQVAPMGVDGLYDALHTGIVDALISALPFDAFRAGTFFYTRPYLDGGYFLVSPKGTYQRMPDLEGKRLAVEYGSLGDELARRWLRRLRHLQVQVHAEPSAALAAVAEGTADAALVDYLTARLWLRDHKSADLRIAEQPIYSQGYHAVVRSSDLALASRIDAALEAMAADGTLAAILAKWLG</sequence>
<gene>
    <name evidence="3" type="ORF">CUN49_04630</name>
</gene>
<comment type="caution">
    <text evidence="3">The sequence shown here is derived from an EMBL/GenBank/DDBJ whole genome shotgun (WGS) entry which is preliminary data.</text>
</comment>
<name>A0A2M8PGB3_9CHLR</name>
<dbReference type="AlphaFoldDB" id="A0A2M8PGB3"/>
<proteinExistence type="predicted"/>
<organism evidence="3 4">
    <name type="scientific">Candidatus Thermofonsia Clade 1 bacterium</name>
    <dbReference type="NCBI Taxonomy" id="2364210"/>
    <lineage>
        <taxon>Bacteria</taxon>
        <taxon>Bacillati</taxon>
        <taxon>Chloroflexota</taxon>
        <taxon>Candidatus Thermofontia</taxon>
        <taxon>Candidatus Thermofonsia Clade 1</taxon>
    </lineage>
</organism>
<evidence type="ECO:0000313" key="3">
    <source>
        <dbReference type="EMBL" id="PJF36583.1"/>
    </source>
</evidence>
<dbReference type="InterPro" id="IPR001638">
    <property type="entry name" value="Solute-binding_3/MltF_N"/>
</dbReference>
<dbReference type="CDD" id="cd13530">
    <property type="entry name" value="PBP2_peptides_like"/>
    <property type="match status" value="1"/>
</dbReference>
<dbReference type="Pfam" id="PF00497">
    <property type="entry name" value="SBP_bac_3"/>
    <property type="match status" value="1"/>
</dbReference>
<dbReference type="Gene3D" id="3.40.190.10">
    <property type="entry name" value="Periplasmic binding protein-like II"/>
    <property type="match status" value="2"/>
</dbReference>
<feature type="domain" description="Solute-binding protein family 3/N-terminal" evidence="2">
    <location>
        <begin position="53"/>
        <end position="272"/>
    </location>
</feature>
<keyword evidence="1" id="KW-0732">Signal</keyword>
<dbReference type="SMART" id="SM00062">
    <property type="entry name" value="PBPb"/>
    <property type="match status" value="1"/>
</dbReference>
<dbReference type="Proteomes" id="UP000229681">
    <property type="component" value="Unassembled WGS sequence"/>
</dbReference>
<dbReference type="EMBL" id="PGTM01000043">
    <property type="protein sequence ID" value="PJF36583.1"/>
    <property type="molecule type" value="Genomic_DNA"/>
</dbReference>